<dbReference type="Proteomes" id="UP000735302">
    <property type="component" value="Unassembled WGS sequence"/>
</dbReference>
<feature type="compositionally biased region" description="Basic and acidic residues" evidence="1">
    <location>
        <begin position="1"/>
        <end position="12"/>
    </location>
</feature>
<dbReference type="EMBL" id="BLXT01007857">
    <property type="protein sequence ID" value="GFO43138.1"/>
    <property type="molecule type" value="Genomic_DNA"/>
</dbReference>
<dbReference type="AlphaFoldDB" id="A0AAV4DFY5"/>
<keyword evidence="3" id="KW-1185">Reference proteome</keyword>
<evidence type="ECO:0000313" key="2">
    <source>
        <dbReference type="EMBL" id="GFO43138.1"/>
    </source>
</evidence>
<reference evidence="2 3" key="1">
    <citation type="journal article" date="2021" name="Elife">
        <title>Chloroplast acquisition without the gene transfer in kleptoplastic sea slugs, Plakobranchus ocellatus.</title>
        <authorList>
            <person name="Maeda T."/>
            <person name="Takahashi S."/>
            <person name="Yoshida T."/>
            <person name="Shimamura S."/>
            <person name="Takaki Y."/>
            <person name="Nagai Y."/>
            <person name="Toyoda A."/>
            <person name="Suzuki Y."/>
            <person name="Arimoto A."/>
            <person name="Ishii H."/>
            <person name="Satoh N."/>
            <person name="Nishiyama T."/>
            <person name="Hasebe M."/>
            <person name="Maruyama T."/>
            <person name="Minagawa J."/>
            <person name="Obokata J."/>
            <person name="Shigenobu S."/>
        </authorList>
    </citation>
    <scope>NUCLEOTIDE SEQUENCE [LARGE SCALE GENOMIC DNA]</scope>
</reference>
<name>A0AAV4DFY5_9GAST</name>
<accession>A0AAV4DFY5</accession>
<proteinExistence type="predicted"/>
<protein>
    <submittedName>
        <fullName evidence="2">Uncharacterized protein</fullName>
    </submittedName>
</protein>
<evidence type="ECO:0000313" key="3">
    <source>
        <dbReference type="Proteomes" id="UP000735302"/>
    </source>
</evidence>
<gene>
    <name evidence="2" type="ORF">PoB_006964300</name>
</gene>
<comment type="caution">
    <text evidence="2">The sequence shown here is derived from an EMBL/GenBank/DDBJ whole genome shotgun (WGS) entry which is preliminary data.</text>
</comment>
<organism evidence="2 3">
    <name type="scientific">Plakobranchus ocellatus</name>
    <dbReference type="NCBI Taxonomy" id="259542"/>
    <lineage>
        <taxon>Eukaryota</taxon>
        <taxon>Metazoa</taxon>
        <taxon>Spiralia</taxon>
        <taxon>Lophotrochozoa</taxon>
        <taxon>Mollusca</taxon>
        <taxon>Gastropoda</taxon>
        <taxon>Heterobranchia</taxon>
        <taxon>Euthyneura</taxon>
        <taxon>Panpulmonata</taxon>
        <taxon>Sacoglossa</taxon>
        <taxon>Placobranchoidea</taxon>
        <taxon>Plakobranchidae</taxon>
        <taxon>Plakobranchus</taxon>
    </lineage>
</organism>
<feature type="compositionally biased region" description="Low complexity" evidence="1">
    <location>
        <begin position="91"/>
        <end position="100"/>
    </location>
</feature>
<evidence type="ECO:0000256" key="1">
    <source>
        <dbReference type="SAM" id="MobiDB-lite"/>
    </source>
</evidence>
<feature type="region of interest" description="Disordered" evidence="1">
    <location>
        <begin position="1"/>
        <end position="54"/>
    </location>
</feature>
<sequence length="109" mass="11802">MSGGHGSERPDRVMVFVGPSSHGIENIQQDLHPKLEGRKTKRSRSKSLLQRQANPLRARGEILISTSAVQPIRTINLPCTSSDQKKKRSTSGSNNPNSGGVAASTTKKR</sequence>
<feature type="region of interest" description="Disordered" evidence="1">
    <location>
        <begin position="73"/>
        <end position="109"/>
    </location>
</feature>